<dbReference type="GO" id="GO:0016846">
    <property type="term" value="F:carbon-sulfur lyase activity"/>
    <property type="evidence" value="ECO:0007669"/>
    <property type="project" value="InterPro"/>
</dbReference>
<evidence type="ECO:0000313" key="7">
    <source>
        <dbReference type="Proteomes" id="UP000042958"/>
    </source>
</evidence>
<evidence type="ECO:0000256" key="3">
    <source>
        <dbReference type="ARBA" id="ARBA00022833"/>
    </source>
</evidence>
<dbReference type="AlphaFoldDB" id="A0A0F7TYM5"/>
<dbReference type="Pfam" id="PF04828">
    <property type="entry name" value="GFA"/>
    <property type="match status" value="1"/>
</dbReference>
<dbReference type="OrthoDB" id="6329284at2759"/>
<organism evidence="6 7">
    <name type="scientific">Penicillium brasilianum</name>
    <dbReference type="NCBI Taxonomy" id="104259"/>
    <lineage>
        <taxon>Eukaryota</taxon>
        <taxon>Fungi</taxon>
        <taxon>Dikarya</taxon>
        <taxon>Ascomycota</taxon>
        <taxon>Pezizomycotina</taxon>
        <taxon>Eurotiomycetes</taxon>
        <taxon>Eurotiomycetidae</taxon>
        <taxon>Eurotiales</taxon>
        <taxon>Aspergillaceae</taxon>
        <taxon>Penicillium</taxon>
    </lineage>
</organism>
<dbReference type="Proteomes" id="UP000042958">
    <property type="component" value="Unassembled WGS sequence"/>
</dbReference>
<feature type="domain" description="CENP-V/GFA" evidence="5">
    <location>
        <begin position="2"/>
        <end position="119"/>
    </location>
</feature>
<dbReference type="InterPro" id="IPR011057">
    <property type="entry name" value="Mss4-like_sf"/>
</dbReference>
<keyword evidence="2" id="KW-0479">Metal-binding</keyword>
<gene>
    <name evidence="6" type="ORF">PMG11_08727</name>
</gene>
<keyword evidence="3" id="KW-0862">Zinc</keyword>
<dbReference type="Gene3D" id="3.90.1590.10">
    <property type="entry name" value="glutathione-dependent formaldehyde- activating enzyme (gfa)"/>
    <property type="match status" value="1"/>
</dbReference>
<dbReference type="SUPFAM" id="SSF51316">
    <property type="entry name" value="Mss4-like"/>
    <property type="match status" value="1"/>
</dbReference>
<evidence type="ECO:0000256" key="1">
    <source>
        <dbReference type="ARBA" id="ARBA00005495"/>
    </source>
</evidence>
<evidence type="ECO:0000259" key="5">
    <source>
        <dbReference type="PROSITE" id="PS51891"/>
    </source>
</evidence>
<evidence type="ECO:0000256" key="2">
    <source>
        <dbReference type="ARBA" id="ARBA00022723"/>
    </source>
</evidence>
<evidence type="ECO:0000313" key="6">
    <source>
        <dbReference type="EMBL" id="CEJ60142.1"/>
    </source>
</evidence>
<name>A0A0F7TYM5_PENBI</name>
<reference evidence="7" key="1">
    <citation type="journal article" date="2015" name="Genome Announc.">
        <title>Draft genome sequence of the fungus Penicillium brasilianum MG11.</title>
        <authorList>
            <person name="Horn F."/>
            <person name="Linde J."/>
            <person name="Mattern D.J."/>
            <person name="Walther G."/>
            <person name="Guthke R."/>
            <person name="Brakhage A.A."/>
            <person name="Valiante V."/>
        </authorList>
    </citation>
    <scope>NUCLEOTIDE SEQUENCE [LARGE SCALE GENOMIC DNA]</scope>
    <source>
        <strain evidence="7">MG11</strain>
    </source>
</reference>
<keyword evidence="7" id="KW-1185">Reference proteome</keyword>
<dbReference type="PANTHER" id="PTHR33337">
    <property type="entry name" value="GFA DOMAIN-CONTAINING PROTEIN"/>
    <property type="match status" value="1"/>
</dbReference>
<dbReference type="InterPro" id="IPR006913">
    <property type="entry name" value="CENP-V/GFA"/>
</dbReference>
<evidence type="ECO:0000256" key="4">
    <source>
        <dbReference type="ARBA" id="ARBA00023239"/>
    </source>
</evidence>
<accession>A0A0F7TYM5</accession>
<comment type="similarity">
    <text evidence="1">Belongs to the Gfa family.</text>
</comment>
<dbReference type="PROSITE" id="PS51891">
    <property type="entry name" value="CENP_V_GFA"/>
    <property type="match status" value="1"/>
</dbReference>
<sequence length="133" mass="14959">MASGSCACRYIRYTTTSPPAGPVYCHCIECRKQSGAPYQTWLDFPKDTVKWSVEPTVWRSSDTASRSFCPRCGSTMTMTLDKEPSNTEIPAGTLDVESEHLVSRPGKHIFYKEKAAWYDAPDDGSMVFNEWSE</sequence>
<dbReference type="GO" id="GO:0046872">
    <property type="term" value="F:metal ion binding"/>
    <property type="evidence" value="ECO:0007669"/>
    <property type="project" value="UniProtKB-KW"/>
</dbReference>
<dbReference type="EMBL" id="CDHK01000008">
    <property type="protein sequence ID" value="CEJ60142.1"/>
    <property type="molecule type" value="Genomic_DNA"/>
</dbReference>
<dbReference type="PANTHER" id="PTHR33337:SF40">
    <property type="entry name" value="CENP-V_GFA DOMAIN-CONTAINING PROTEIN-RELATED"/>
    <property type="match status" value="1"/>
</dbReference>
<proteinExistence type="inferred from homology"/>
<keyword evidence="4" id="KW-0456">Lyase</keyword>
<dbReference type="STRING" id="104259.A0A0F7TYM5"/>
<protein>
    <recommendedName>
        <fullName evidence="5">CENP-V/GFA domain-containing protein</fullName>
    </recommendedName>
</protein>